<organism evidence="4">
    <name type="scientific">Paramoeba aestuarina</name>
    <dbReference type="NCBI Taxonomy" id="180227"/>
    <lineage>
        <taxon>Eukaryota</taxon>
        <taxon>Amoebozoa</taxon>
        <taxon>Discosea</taxon>
        <taxon>Flabellinia</taxon>
        <taxon>Dactylopodida</taxon>
        <taxon>Paramoebidae</taxon>
        <taxon>Paramoeba</taxon>
    </lineage>
</organism>
<dbReference type="EMBL" id="HBKR01025024">
    <property type="protein sequence ID" value="CAE2317018.1"/>
    <property type="molecule type" value="Transcribed_RNA"/>
</dbReference>
<dbReference type="PANTHER" id="PTHR13789:SF309">
    <property type="entry name" value="PUTATIVE (AFU_ORTHOLOGUE AFUA_6G14510)-RELATED"/>
    <property type="match status" value="1"/>
</dbReference>
<proteinExistence type="predicted"/>
<keyword evidence="1" id="KW-0560">Oxidoreductase</keyword>
<dbReference type="InterPro" id="IPR050493">
    <property type="entry name" value="FAD-dep_Monooxygenase_BioMet"/>
</dbReference>
<evidence type="ECO:0000259" key="3">
    <source>
        <dbReference type="Pfam" id="PF01494"/>
    </source>
</evidence>
<dbReference type="Pfam" id="PF01494">
    <property type="entry name" value="FAD_binding_3"/>
    <property type="match status" value="1"/>
</dbReference>
<sequence>MAPATWVMGPNANAAMYLLGDGENVWVVMMYEGPEDRKKREEKAKTDKEIFNQQERSKEEQREWWVERVKQEAIDNAKAIELESLQKIIEVTPAHRIAGTPLQDLNPFTLWHKKQAILIGDAAHAVTPFIGQGANMAIADAHVLSLLLKKNLLSPSPSVSFSDALTSSFVEYENLRVENTNHNLLESRTWGDWMVSPSQLKAWIMKFAMWLFPTSMIAQQYLDYDQVNKDAIAKARGEESK</sequence>
<dbReference type="PRINTS" id="PR00420">
    <property type="entry name" value="RNGMNOXGNASE"/>
</dbReference>
<name>A0A7S4L708_9EUKA</name>
<evidence type="ECO:0000256" key="1">
    <source>
        <dbReference type="ARBA" id="ARBA00023002"/>
    </source>
</evidence>
<keyword evidence="2" id="KW-0503">Monooxygenase</keyword>
<dbReference type="Gene3D" id="3.50.50.60">
    <property type="entry name" value="FAD/NAD(P)-binding domain"/>
    <property type="match status" value="1"/>
</dbReference>
<evidence type="ECO:0000313" key="4">
    <source>
        <dbReference type="EMBL" id="CAE2317018.1"/>
    </source>
</evidence>
<dbReference type="AlphaFoldDB" id="A0A7S4L708"/>
<dbReference type="SUPFAM" id="SSF51905">
    <property type="entry name" value="FAD/NAD(P)-binding domain"/>
    <property type="match status" value="1"/>
</dbReference>
<accession>A0A7S4L708</accession>
<gene>
    <name evidence="4" type="ORF">NAES01612_LOCUS16424</name>
</gene>
<feature type="domain" description="FAD-binding" evidence="3">
    <location>
        <begin position="108"/>
        <end position="149"/>
    </location>
</feature>
<dbReference type="GO" id="GO:0004497">
    <property type="term" value="F:monooxygenase activity"/>
    <property type="evidence" value="ECO:0007669"/>
    <property type="project" value="UniProtKB-KW"/>
</dbReference>
<reference evidence="4" key="1">
    <citation type="submission" date="2021-01" db="EMBL/GenBank/DDBJ databases">
        <authorList>
            <person name="Corre E."/>
            <person name="Pelletier E."/>
            <person name="Niang G."/>
            <person name="Scheremetjew M."/>
            <person name="Finn R."/>
            <person name="Kale V."/>
            <person name="Holt S."/>
            <person name="Cochrane G."/>
            <person name="Meng A."/>
            <person name="Brown T."/>
            <person name="Cohen L."/>
        </authorList>
    </citation>
    <scope>NUCLEOTIDE SEQUENCE</scope>
    <source>
        <strain evidence="4">SoJaBio B1-5/56/2</strain>
    </source>
</reference>
<dbReference type="InterPro" id="IPR036188">
    <property type="entry name" value="FAD/NAD-bd_sf"/>
</dbReference>
<dbReference type="PANTHER" id="PTHR13789">
    <property type="entry name" value="MONOOXYGENASE"/>
    <property type="match status" value="1"/>
</dbReference>
<evidence type="ECO:0000256" key="2">
    <source>
        <dbReference type="ARBA" id="ARBA00023033"/>
    </source>
</evidence>
<dbReference type="InterPro" id="IPR002938">
    <property type="entry name" value="FAD-bd"/>
</dbReference>
<dbReference type="GO" id="GO:0071949">
    <property type="term" value="F:FAD binding"/>
    <property type="evidence" value="ECO:0007669"/>
    <property type="project" value="InterPro"/>
</dbReference>
<protein>
    <recommendedName>
        <fullName evidence="3">FAD-binding domain-containing protein</fullName>
    </recommendedName>
</protein>